<evidence type="ECO:0000256" key="4">
    <source>
        <dbReference type="ARBA" id="ARBA00022759"/>
    </source>
</evidence>
<name>A0A510JHF5_9FUSO</name>
<keyword evidence="6" id="KW-0694">RNA-binding</keyword>
<dbReference type="PANTHER" id="PTHR35579:SF3">
    <property type="entry name" value="CRISPR SYSTEM CMS ENDORIBONUCLEASE CSM3"/>
    <property type="match status" value="1"/>
</dbReference>
<dbReference type="NCBIfam" id="TIGR02582">
    <property type="entry name" value="cas7_TM1809"/>
    <property type="match status" value="1"/>
</dbReference>
<dbReference type="InterPro" id="IPR052216">
    <property type="entry name" value="CRISPR_Csm3_endoribonuclease"/>
</dbReference>
<keyword evidence="11" id="KW-1185">Reference proteome</keyword>
<dbReference type="InterPro" id="IPR013412">
    <property type="entry name" value="CRISPR-assoc_RAMP_Csm3"/>
</dbReference>
<evidence type="ECO:0000256" key="2">
    <source>
        <dbReference type="ARBA" id="ARBA00022150"/>
    </source>
</evidence>
<evidence type="ECO:0000256" key="8">
    <source>
        <dbReference type="ARBA" id="ARBA00033183"/>
    </source>
</evidence>
<dbReference type="OrthoDB" id="1063910at2"/>
<feature type="domain" description="CRISPR type III-associated protein" evidence="9">
    <location>
        <begin position="13"/>
        <end position="202"/>
    </location>
</feature>
<dbReference type="PANTHER" id="PTHR35579">
    <property type="entry name" value="CRISPR SYSTEM CMS ENDORIBONUCLEASE CSM3"/>
    <property type="match status" value="1"/>
</dbReference>
<evidence type="ECO:0000259" key="9">
    <source>
        <dbReference type="Pfam" id="PF03787"/>
    </source>
</evidence>
<organism evidence="10 11">
    <name type="scientific">Leptotrichia hofstadii</name>
    <dbReference type="NCBI Taxonomy" id="157688"/>
    <lineage>
        <taxon>Bacteria</taxon>
        <taxon>Fusobacteriati</taxon>
        <taxon>Fusobacteriota</taxon>
        <taxon>Fusobacteriia</taxon>
        <taxon>Fusobacteriales</taxon>
        <taxon>Leptotrichiaceae</taxon>
        <taxon>Leptotrichia</taxon>
    </lineage>
</organism>
<dbReference type="GO" id="GO:0051607">
    <property type="term" value="P:defense response to virus"/>
    <property type="evidence" value="ECO:0007669"/>
    <property type="project" value="UniProtKB-KW"/>
</dbReference>
<evidence type="ECO:0000313" key="11">
    <source>
        <dbReference type="Proteomes" id="UP000321892"/>
    </source>
</evidence>
<comment type="similarity">
    <text evidence="1">Belongs to the CRISPR-associated Csm3 family.</text>
</comment>
<dbReference type="GO" id="GO:0004519">
    <property type="term" value="F:endonuclease activity"/>
    <property type="evidence" value="ECO:0007669"/>
    <property type="project" value="UniProtKB-KW"/>
</dbReference>
<keyword evidence="5" id="KW-0378">Hydrolase</keyword>
<dbReference type="GO" id="GO:0003723">
    <property type="term" value="F:RNA binding"/>
    <property type="evidence" value="ECO:0007669"/>
    <property type="project" value="UniProtKB-KW"/>
</dbReference>
<dbReference type="RefSeq" id="WP_026746287.1">
    <property type="nucleotide sequence ID" value="NZ_AP019823.1"/>
</dbReference>
<keyword evidence="4" id="KW-0255">Endonuclease</keyword>
<dbReference type="EMBL" id="AP019823">
    <property type="protein sequence ID" value="BBM38616.1"/>
    <property type="molecule type" value="Genomic_DNA"/>
</dbReference>
<keyword evidence="7" id="KW-0051">Antiviral defense</keyword>
<accession>A0A510JHF5</accession>
<dbReference type="GO" id="GO:0016787">
    <property type="term" value="F:hydrolase activity"/>
    <property type="evidence" value="ECO:0007669"/>
    <property type="project" value="UniProtKB-KW"/>
</dbReference>
<keyword evidence="3" id="KW-0540">Nuclease</keyword>
<sequence>MNTLKGKFIITGKIKVLTGLHIGTSGDFSAIGAVDNIVIRDTVTNKPIIPGSSLKGKMRYLLSRTKYNDNSTLTMPSIKKESDNIKRLFGASEKPITLSRLQFCDMLLSEKEYERDVEFDLPYTEIKYENTIDRGTGVANPRQQERVPAGSEFDFRLIYNVENAEKMEEEVKQDFENILLMFELLEDDYLGGHGTRGYGRVKFEDLKLTEKVYIKENEDDIEYLKSEIQNIKDFSVRFGE</sequence>
<dbReference type="InterPro" id="IPR005537">
    <property type="entry name" value="RAMP_III_fam"/>
</dbReference>
<proteinExistence type="inferred from homology"/>
<dbReference type="AlphaFoldDB" id="A0A510JHF5"/>
<dbReference type="Pfam" id="PF03787">
    <property type="entry name" value="RAMPs"/>
    <property type="match status" value="1"/>
</dbReference>
<protein>
    <recommendedName>
        <fullName evidence="2">CRISPR system Cms endoribonuclease Csm3</fullName>
    </recommendedName>
    <alternativeName>
        <fullName evidence="8">CRISPR type III A-associated RAMP protein Csm3</fullName>
    </alternativeName>
</protein>
<dbReference type="KEGG" id="lhf:JCM16775_1325"/>
<gene>
    <name evidence="10" type="primary">csm3</name>
    <name evidence="10" type="ORF">JCM16775_1325</name>
</gene>
<evidence type="ECO:0000256" key="7">
    <source>
        <dbReference type="ARBA" id="ARBA00023118"/>
    </source>
</evidence>
<reference evidence="10 11" key="1">
    <citation type="submission" date="2019-07" db="EMBL/GenBank/DDBJ databases">
        <title>Complete Genome Sequence of Leptotrichia hofstadii Strain JCM16775.</title>
        <authorList>
            <person name="Watanabe S."/>
            <person name="Cui L."/>
        </authorList>
    </citation>
    <scope>NUCLEOTIDE SEQUENCE [LARGE SCALE GENOMIC DNA]</scope>
    <source>
        <strain evidence="10 11">JCM16775</strain>
    </source>
</reference>
<evidence type="ECO:0000256" key="5">
    <source>
        <dbReference type="ARBA" id="ARBA00022801"/>
    </source>
</evidence>
<dbReference type="Proteomes" id="UP000321892">
    <property type="component" value="Chromosome"/>
</dbReference>
<evidence type="ECO:0000256" key="1">
    <source>
        <dbReference type="ARBA" id="ARBA00006342"/>
    </source>
</evidence>
<evidence type="ECO:0000313" key="10">
    <source>
        <dbReference type="EMBL" id="BBM38616.1"/>
    </source>
</evidence>
<evidence type="ECO:0000256" key="6">
    <source>
        <dbReference type="ARBA" id="ARBA00022884"/>
    </source>
</evidence>
<evidence type="ECO:0000256" key="3">
    <source>
        <dbReference type="ARBA" id="ARBA00022722"/>
    </source>
</evidence>